<feature type="non-terminal residue" evidence="3">
    <location>
        <position position="1"/>
    </location>
</feature>
<keyword evidence="2" id="KW-0732">Signal</keyword>
<evidence type="ECO:0000256" key="2">
    <source>
        <dbReference type="SAM" id="SignalP"/>
    </source>
</evidence>
<evidence type="ECO:0000256" key="1">
    <source>
        <dbReference type="SAM" id="Phobius"/>
    </source>
</evidence>
<sequence length="116" mass="12279">LVLGLCFDCFAGVRAAVGCSCCCVVCVASVVARRVRAVVARLALDSLVVVFLVWRTLASQSRCSWSSSLLVVAGVRSPQDFVVPVSGCCCTALEAEVHRLVALCSGEVSQNRLLLF</sequence>
<protein>
    <submittedName>
        <fullName evidence="3">Uncharacterized protein</fullName>
    </submittedName>
</protein>
<evidence type="ECO:0000313" key="3">
    <source>
        <dbReference type="EMBL" id="MQM11261.1"/>
    </source>
</evidence>
<reference evidence="3" key="1">
    <citation type="submission" date="2017-07" db="EMBL/GenBank/DDBJ databases">
        <title>Taro Niue Genome Assembly and Annotation.</title>
        <authorList>
            <person name="Atibalentja N."/>
            <person name="Keating K."/>
            <person name="Fields C.J."/>
        </authorList>
    </citation>
    <scope>NUCLEOTIDE SEQUENCE</scope>
    <source>
        <strain evidence="3">Niue_2</strain>
        <tissue evidence="3">Leaf</tissue>
    </source>
</reference>
<feature type="signal peptide" evidence="2">
    <location>
        <begin position="1"/>
        <end position="15"/>
    </location>
</feature>
<name>A0A843X096_COLES</name>
<dbReference type="EMBL" id="NMUH01004922">
    <property type="protein sequence ID" value="MQM11261.1"/>
    <property type="molecule type" value="Genomic_DNA"/>
</dbReference>
<keyword evidence="4" id="KW-1185">Reference proteome</keyword>
<keyword evidence="1" id="KW-0472">Membrane</keyword>
<dbReference type="AlphaFoldDB" id="A0A843X096"/>
<dbReference type="Proteomes" id="UP000652761">
    <property type="component" value="Unassembled WGS sequence"/>
</dbReference>
<keyword evidence="1" id="KW-0812">Transmembrane</keyword>
<feature type="non-terminal residue" evidence="3">
    <location>
        <position position="116"/>
    </location>
</feature>
<gene>
    <name evidence="3" type="ORF">Taro_044165</name>
</gene>
<accession>A0A843X096</accession>
<feature type="transmembrane region" description="Helical" evidence="1">
    <location>
        <begin position="12"/>
        <end position="31"/>
    </location>
</feature>
<comment type="caution">
    <text evidence="3">The sequence shown here is derived from an EMBL/GenBank/DDBJ whole genome shotgun (WGS) entry which is preliminary data.</text>
</comment>
<evidence type="ECO:0000313" key="4">
    <source>
        <dbReference type="Proteomes" id="UP000652761"/>
    </source>
</evidence>
<keyword evidence="1" id="KW-1133">Transmembrane helix</keyword>
<feature type="chain" id="PRO_5032553434" evidence="2">
    <location>
        <begin position="16"/>
        <end position="116"/>
    </location>
</feature>
<proteinExistence type="predicted"/>
<organism evidence="3 4">
    <name type="scientific">Colocasia esculenta</name>
    <name type="common">Wild taro</name>
    <name type="synonym">Arum esculentum</name>
    <dbReference type="NCBI Taxonomy" id="4460"/>
    <lineage>
        <taxon>Eukaryota</taxon>
        <taxon>Viridiplantae</taxon>
        <taxon>Streptophyta</taxon>
        <taxon>Embryophyta</taxon>
        <taxon>Tracheophyta</taxon>
        <taxon>Spermatophyta</taxon>
        <taxon>Magnoliopsida</taxon>
        <taxon>Liliopsida</taxon>
        <taxon>Araceae</taxon>
        <taxon>Aroideae</taxon>
        <taxon>Colocasieae</taxon>
        <taxon>Colocasia</taxon>
    </lineage>
</organism>